<evidence type="ECO:0000256" key="7">
    <source>
        <dbReference type="ARBA" id="ARBA00023136"/>
    </source>
</evidence>
<dbReference type="SUPFAM" id="SSF47928">
    <property type="entry name" value="N-terminal domain of the delta subunit of the F1F0-ATP synthase"/>
    <property type="match status" value="1"/>
</dbReference>
<organism evidence="9 10">
    <name type="scientific">Acer negundo</name>
    <name type="common">Box elder</name>
    <dbReference type="NCBI Taxonomy" id="4023"/>
    <lineage>
        <taxon>Eukaryota</taxon>
        <taxon>Viridiplantae</taxon>
        <taxon>Streptophyta</taxon>
        <taxon>Embryophyta</taxon>
        <taxon>Tracheophyta</taxon>
        <taxon>Spermatophyta</taxon>
        <taxon>Magnoliopsida</taxon>
        <taxon>eudicotyledons</taxon>
        <taxon>Gunneridae</taxon>
        <taxon>Pentapetalae</taxon>
        <taxon>rosids</taxon>
        <taxon>malvids</taxon>
        <taxon>Sapindales</taxon>
        <taxon>Sapindaceae</taxon>
        <taxon>Hippocastanoideae</taxon>
        <taxon>Acereae</taxon>
        <taxon>Acer</taxon>
    </lineage>
</organism>
<keyword evidence="7" id="KW-0472">Membrane</keyword>
<reference evidence="9 10" key="1">
    <citation type="journal article" date="2022" name="Plant J.">
        <title>Strategies of tolerance reflected in two North American maple genomes.</title>
        <authorList>
            <person name="McEvoy S.L."/>
            <person name="Sezen U.U."/>
            <person name="Trouern-Trend A."/>
            <person name="McMahon S.M."/>
            <person name="Schaberg P.G."/>
            <person name="Yang J."/>
            <person name="Wegrzyn J.L."/>
            <person name="Swenson N.G."/>
        </authorList>
    </citation>
    <scope>NUCLEOTIDE SEQUENCE [LARGE SCALE GENOMIC DNA]</scope>
    <source>
        <strain evidence="9">91603</strain>
    </source>
</reference>
<evidence type="ECO:0000313" key="9">
    <source>
        <dbReference type="EMBL" id="KAI9198566.1"/>
    </source>
</evidence>
<comment type="subunit">
    <text evidence="3">F-type ATPases have 2 components, CF(1) - the catalytic core - and CF(0) - the membrane proton channel. CF(1) has five subunits: alpha(3), beta(3), gamma(1), delta(1), epsilon(1). CF(0) has three main subunits: a, b and c.</text>
</comment>
<comment type="subcellular location">
    <subcellularLocation>
        <location evidence="1">Membrane</location>
    </subcellularLocation>
</comment>
<gene>
    <name evidence="9" type="ORF">LWI28_018282</name>
</gene>
<evidence type="ECO:0000256" key="8">
    <source>
        <dbReference type="ARBA" id="ARBA00023310"/>
    </source>
</evidence>
<dbReference type="Pfam" id="PF00213">
    <property type="entry name" value="OSCP"/>
    <property type="match status" value="1"/>
</dbReference>
<accession>A0AAD5JFY9</accession>
<dbReference type="PANTHER" id="PTHR11910">
    <property type="entry name" value="ATP SYNTHASE DELTA CHAIN"/>
    <property type="match status" value="1"/>
</dbReference>
<dbReference type="EMBL" id="JAJSOW010000002">
    <property type="protein sequence ID" value="KAI9198566.1"/>
    <property type="molecule type" value="Genomic_DNA"/>
</dbReference>
<dbReference type="GO" id="GO:0046933">
    <property type="term" value="F:proton-transporting ATP synthase activity, rotational mechanism"/>
    <property type="evidence" value="ECO:0007669"/>
    <property type="project" value="InterPro"/>
</dbReference>
<name>A0AAD5JFY9_ACENE</name>
<keyword evidence="4" id="KW-0813">Transport</keyword>
<dbReference type="Proteomes" id="UP001064489">
    <property type="component" value="Chromosome 13"/>
</dbReference>
<evidence type="ECO:0000256" key="2">
    <source>
        <dbReference type="ARBA" id="ARBA00007046"/>
    </source>
</evidence>
<sequence length="108" mass="12468">MAMRRITPAKQVFDFFVNPIIDAQKKREVLDDICKSSALLQHTTNFLNILVNAKRVDAIKDIMKEVEKVYNEITDTEPTLVWSVVKLESEHLAQIAKQVQKLTLKKLM</sequence>
<comment type="similarity">
    <text evidence="2">Belongs to the ATPase delta chain family.</text>
</comment>
<keyword evidence="5" id="KW-0375">Hydrogen ion transport</keyword>
<evidence type="ECO:0000313" key="10">
    <source>
        <dbReference type="Proteomes" id="UP001064489"/>
    </source>
</evidence>
<evidence type="ECO:0000256" key="4">
    <source>
        <dbReference type="ARBA" id="ARBA00022448"/>
    </source>
</evidence>
<keyword evidence="6" id="KW-0406">Ion transport</keyword>
<evidence type="ECO:0000256" key="1">
    <source>
        <dbReference type="ARBA" id="ARBA00004370"/>
    </source>
</evidence>
<proteinExistence type="inferred from homology"/>
<keyword evidence="8" id="KW-0066">ATP synthesis</keyword>
<evidence type="ECO:0000256" key="3">
    <source>
        <dbReference type="ARBA" id="ARBA00011648"/>
    </source>
</evidence>
<dbReference type="InterPro" id="IPR000711">
    <property type="entry name" value="ATPase_OSCP/dsu"/>
</dbReference>
<comment type="caution">
    <text evidence="9">The sequence shown here is derived from an EMBL/GenBank/DDBJ whole genome shotgun (WGS) entry which is preliminary data.</text>
</comment>
<dbReference type="GO" id="GO:0016020">
    <property type="term" value="C:membrane"/>
    <property type="evidence" value="ECO:0007669"/>
    <property type="project" value="UniProtKB-SubCell"/>
</dbReference>
<dbReference type="AlphaFoldDB" id="A0AAD5JFY9"/>
<evidence type="ECO:0000256" key="5">
    <source>
        <dbReference type="ARBA" id="ARBA00022781"/>
    </source>
</evidence>
<dbReference type="InterPro" id="IPR026015">
    <property type="entry name" value="ATP_synth_OSCP/delta_N_sf"/>
</dbReference>
<evidence type="ECO:0000256" key="6">
    <source>
        <dbReference type="ARBA" id="ARBA00023065"/>
    </source>
</evidence>
<protein>
    <submittedName>
        <fullName evidence="9">Uncharacterized protein</fullName>
    </submittedName>
</protein>
<dbReference type="Gene3D" id="1.10.520.20">
    <property type="entry name" value="N-terminal domain of the delta subunit of the F1F0-ATP synthase"/>
    <property type="match status" value="1"/>
</dbReference>
<keyword evidence="10" id="KW-1185">Reference proteome</keyword>